<evidence type="ECO:0000313" key="2">
    <source>
        <dbReference type="Proteomes" id="UP000613512"/>
    </source>
</evidence>
<proteinExistence type="predicted"/>
<dbReference type="Proteomes" id="UP000613512">
    <property type="component" value="Unassembled WGS sequence"/>
</dbReference>
<organism evidence="1 2">
    <name type="scientific">Ornithinibacillus halotolerans</name>
    <dbReference type="NCBI Taxonomy" id="1274357"/>
    <lineage>
        <taxon>Bacteria</taxon>
        <taxon>Bacillati</taxon>
        <taxon>Bacillota</taxon>
        <taxon>Bacilli</taxon>
        <taxon>Bacillales</taxon>
        <taxon>Bacillaceae</taxon>
        <taxon>Ornithinibacillus</taxon>
    </lineage>
</organism>
<dbReference type="RefSeq" id="WP_188385076.1">
    <property type="nucleotide sequence ID" value="NZ_BMEY01000013.1"/>
</dbReference>
<sequence>MYMDFNRMVIENRLKEMRKYAAGSNGLKKEKKLRNMKKQQFHLYHTREVS</sequence>
<dbReference type="EMBL" id="BMEY01000013">
    <property type="protein sequence ID" value="GGA81259.1"/>
    <property type="molecule type" value="Genomic_DNA"/>
</dbReference>
<comment type="caution">
    <text evidence="1">The sequence shown here is derived from an EMBL/GenBank/DDBJ whole genome shotgun (WGS) entry which is preliminary data.</text>
</comment>
<gene>
    <name evidence="1" type="ORF">GCM10008025_25780</name>
</gene>
<name>A0A916WA05_9BACI</name>
<keyword evidence="2" id="KW-1185">Reference proteome</keyword>
<dbReference type="AlphaFoldDB" id="A0A916WA05"/>
<protein>
    <submittedName>
        <fullName evidence="1">Uncharacterized protein</fullName>
    </submittedName>
</protein>
<reference evidence="1" key="2">
    <citation type="submission" date="2020-09" db="EMBL/GenBank/DDBJ databases">
        <authorList>
            <person name="Sun Q."/>
            <person name="Zhou Y."/>
        </authorList>
    </citation>
    <scope>NUCLEOTIDE SEQUENCE</scope>
    <source>
        <strain evidence="1">CGMCC 1.12408</strain>
    </source>
</reference>
<evidence type="ECO:0000313" key="1">
    <source>
        <dbReference type="EMBL" id="GGA81259.1"/>
    </source>
</evidence>
<reference evidence="1" key="1">
    <citation type="journal article" date="2014" name="Int. J. Syst. Evol. Microbiol.">
        <title>Complete genome sequence of Corynebacterium casei LMG S-19264T (=DSM 44701T), isolated from a smear-ripened cheese.</title>
        <authorList>
            <consortium name="US DOE Joint Genome Institute (JGI-PGF)"/>
            <person name="Walter F."/>
            <person name="Albersmeier A."/>
            <person name="Kalinowski J."/>
            <person name="Ruckert C."/>
        </authorList>
    </citation>
    <scope>NUCLEOTIDE SEQUENCE</scope>
    <source>
        <strain evidence="1">CGMCC 1.12408</strain>
    </source>
</reference>
<accession>A0A916WA05</accession>